<feature type="domain" description="Type I restriction modification DNA specificity" evidence="10">
    <location>
        <begin position="459"/>
        <end position="614"/>
    </location>
</feature>
<dbReference type="InterPro" id="IPR051537">
    <property type="entry name" value="DNA_Adenine_Mtase"/>
</dbReference>
<dbReference type="EMBL" id="MGJB01000013">
    <property type="protein sequence ID" value="OGM98561.1"/>
    <property type="molecule type" value="Genomic_DNA"/>
</dbReference>
<evidence type="ECO:0000256" key="7">
    <source>
        <dbReference type="ARBA" id="ARBA00022747"/>
    </source>
</evidence>
<dbReference type="InterPro" id="IPR003356">
    <property type="entry name" value="DNA_methylase_A-5"/>
</dbReference>
<comment type="similarity">
    <text evidence="1">Belongs to the N(4)/N(6)-methyltransferase family.</text>
</comment>
<dbReference type="SUPFAM" id="SSF53335">
    <property type="entry name" value="S-adenosyl-L-methionine-dependent methyltransferases"/>
    <property type="match status" value="1"/>
</dbReference>
<evidence type="ECO:0000256" key="3">
    <source>
        <dbReference type="ARBA" id="ARBA00011900"/>
    </source>
</evidence>
<dbReference type="STRING" id="1802661.A2649_01960"/>
<dbReference type="PANTHER" id="PTHR42933:SF3">
    <property type="entry name" value="TYPE I RESTRICTION ENZYME MJAVIII METHYLASE SUBUNIT"/>
    <property type="match status" value="1"/>
</dbReference>
<dbReference type="InterPro" id="IPR038333">
    <property type="entry name" value="T1MK-like_N_sf"/>
</dbReference>
<evidence type="ECO:0000256" key="6">
    <source>
        <dbReference type="ARBA" id="ARBA00022691"/>
    </source>
</evidence>
<dbReference type="Gene3D" id="3.40.50.150">
    <property type="entry name" value="Vaccinia Virus protein VP39"/>
    <property type="match status" value="1"/>
</dbReference>
<dbReference type="Proteomes" id="UP000176893">
    <property type="component" value="Unassembled WGS sequence"/>
</dbReference>
<dbReference type="GO" id="GO:0003677">
    <property type="term" value="F:DNA binding"/>
    <property type="evidence" value="ECO:0007669"/>
    <property type="project" value="UniProtKB-KW"/>
</dbReference>
<dbReference type="SUPFAM" id="SSF116734">
    <property type="entry name" value="DNA methylase specificity domain"/>
    <property type="match status" value="1"/>
</dbReference>
<sequence>MLNQDTKRKIDSARQILVGKVPDPKAQVEQITTAMIYKFMDDMDKGAQELGGKARFFTNGYEKYAWTKLMDSKVGGQDRLNLYVEAITTLSQNPHLPQLFRDIFKDAFLPYRDPETLNLFLKTINGFTYDHSEDLGDAFEYLLSILGSQGDAGQFRTPRHIIDFIVSIVDPRKNETILDPACGTAGFLISAYKHILAQNHNKPLTPDEKKKLMENLVGYDISPDMVRLSRVNMYLHGFPEPKIYEYDTLTSEDRWDEHASIIMANPPFMTPKGGIKPHKRFAIKTKRAEALFVDYLIEHLNANGRAAIIVPDGIVNNKSFTHLRKFVIESGLYAVVSLHQYVFKPYAGAKTCILFFDKSLKGNSGNILFADIENDGLQKGVQRSKIEKDDLPELTRLLIDFKKSDKSSSIDIKKYQVNATITNLNTLDKDIYYHYIDQLTLFPNTYIYKNSVAVNTKKAIRVSDVFTIKKGTLQSTKAVPGQYRFITASDEYLTHEEFTHEKEAIIIAVAAGGSLGKVQYVNEKFIVSDLCFILTPKKKAQSDLLFYLYYFKSIRVPLVRLLAKGVSKQSINKTDFANLLIDDFSTNQQKEIGSIVRTTRDKISEHQKKIQALEDELIISINAIRKNGD</sequence>
<evidence type="ECO:0000256" key="2">
    <source>
        <dbReference type="ARBA" id="ARBA00010923"/>
    </source>
</evidence>
<keyword evidence="8" id="KW-0238">DNA-binding</keyword>
<dbReference type="PRINTS" id="PR00507">
    <property type="entry name" value="N12N6MTFRASE"/>
</dbReference>
<dbReference type="AlphaFoldDB" id="A0A1F8ECC3"/>
<keyword evidence="4" id="KW-0489">Methyltransferase</keyword>
<proteinExistence type="inferred from homology"/>
<dbReference type="Gene3D" id="3.90.220.20">
    <property type="entry name" value="DNA methylase specificity domains"/>
    <property type="match status" value="1"/>
</dbReference>
<dbReference type="InterPro" id="IPR000055">
    <property type="entry name" value="Restrct_endonuc_typeI_TRD"/>
</dbReference>
<evidence type="ECO:0000259" key="11">
    <source>
        <dbReference type="Pfam" id="PF02384"/>
    </source>
</evidence>
<evidence type="ECO:0000313" key="12">
    <source>
        <dbReference type="EMBL" id="OGM98561.1"/>
    </source>
</evidence>
<evidence type="ECO:0000256" key="4">
    <source>
        <dbReference type="ARBA" id="ARBA00022603"/>
    </source>
</evidence>
<evidence type="ECO:0000256" key="1">
    <source>
        <dbReference type="ARBA" id="ARBA00006594"/>
    </source>
</evidence>
<evidence type="ECO:0000256" key="8">
    <source>
        <dbReference type="ARBA" id="ARBA00023125"/>
    </source>
</evidence>
<evidence type="ECO:0000256" key="5">
    <source>
        <dbReference type="ARBA" id="ARBA00022679"/>
    </source>
</evidence>
<evidence type="ECO:0000256" key="9">
    <source>
        <dbReference type="ARBA" id="ARBA00047942"/>
    </source>
</evidence>
<dbReference type="CDD" id="cd02440">
    <property type="entry name" value="AdoMet_MTases"/>
    <property type="match status" value="1"/>
</dbReference>
<dbReference type="Gene3D" id="1.20.1260.30">
    <property type="match status" value="1"/>
</dbReference>
<name>A0A1F8ECC3_9BACT</name>
<keyword evidence="7" id="KW-0680">Restriction system</keyword>
<dbReference type="InterPro" id="IPR044946">
    <property type="entry name" value="Restrct_endonuc_typeI_TRD_sf"/>
</dbReference>
<evidence type="ECO:0000313" key="13">
    <source>
        <dbReference type="Proteomes" id="UP000176893"/>
    </source>
</evidence>
<feature type="domain" description="DNA methylase adenine-specific" evidence="11">
    <location>
        <begin position="133"/>
        <end position="409"/>
    </location>
</feature>
<reference evidence="12 13" key="1">
    <citation type="journal article" date="2016" name="Nat. Commun.">
        <title>Thousands of microbial genomes shed light on interconnected biogeochemical processes in an aquifer system.</title>
        <authorList>
            <person name="Anantharaman K."/>
            <person name="Brown C.T."/>
            <person name="Hug L.A."/>
            <person name="Sharon I."/>
            <person name="Castelle C.J."/>
            <person name="Probst A.J."/>
            <person name="Thomas B.C."/>
            <person name="Singh A."/>
            <person name="Wilkins M.J."/>
            <person name="Karaoz U."/>
            <person name="Brodie E.L."/>
            <person name="Williams K.H."/>
            <person name="Hubbard S.S."/>
            <person name="Banfield J.F."/>
        </authorList>
    </citation>
    <scope>NUCLEOTIDE SEQUENCE [LARGE SCALE GENOMIC DNA]</scope>
</reference>
<evidence type="ECO:0000259" key="10">
    <source>
        <dbReference type="Pfam" id="PF01420"/>
    </source>
</evidence>
<dbReference type="InterPro" id="IPR029063">
    <property type="entry name" value="SAM-dependent_MTases_sf"/>
</dbReference>
<comment type="similarity">
    <text evidence="2">Belongs to the type-I restriction system S methylase family.</text>
</comment>
<keyword evidence="6" id="KW-0949">S-adenosyl-L-methionine</keyword>
<dbReference type="EC" id="2.1.1.72" evidence="3"/>
<dbReference type="Pfam" id="PF02384">
    <property type="entry name" value="N6_Mtase"/>
    <property type="match status" value="1"/>
</dbReference>
<keyword evidence="5" id="KW-0808">Transferase</keyword>
<comment type="catalytic activity">
    <reaction evidence="9">
        <text>a 2'-deoxyadenosine in DNA + S-adenosyl-L-methionine = an N(6)-methyl-2'-deoxyadenosine in DNA + S-adenosyl-L-homocysteine + H(+)</text>
        <dbReference type="Rhea" id="RHEA:15197"/>
        <dbReference type="Rhea" id="RHEA-COMP:12418"/>
        <dbReference type="Rhea" id="RHEA-COMP:12419"/>
        <dbReference type="ChEBI" id="CHEBI:15378"/>
        <dbReference type="ChEBI" id="CHEBI:57856"/>
        <dbReference type="ChEBI" id="CHEBI:59789"/>
        <dbReference type="ChEBI" id="CHEBI:90615"/>
        <dbReference type="ChEBI" id="CHEBI:90616"/>
        <dbReference type="EC" id="2.1.1.72"/>
    </reaction>
</comment>
<dbReference type="GO" id="GO:0009307">
    <property type="term" value="P:DNA restriction-modification system"/>
    <property type="evidence" value="ECO:0007669"/>
    <property type="project" value="UniProtKB-KW"/>
</dbReference>
<dbReference type="GO" id="GO:0008170">
    <property type="term" value="F:N-methyltransferase activity"/>
    <property type="evidence" value="ECO:0007669"/>
    <property type="project" value="InterPro"/>
</dbReference>
<dbReference type="PANTHER" id="PTHR42933">
    <property type="entry name" value="SLR6095 PROTEIN"/>
    <property type="match status" value="1"/>
</dbReference>
<comment type="caution">
    <text evidence="12">The sequence shown here is derived from an EMBL/GenBank/DDBJ whole genome shotgun (WGS) entry which is preliminary data.</text>
</comment>
<dbReference type="GO" id="GO:0032259">
    <property type="term" value="P:methylation"/>
    <property type="evidence" value="ECO:0007669"/>
    <property type="project" value="UniProtKB-KW"/>
</dbReference>
<dbReference type="Pfam" id="PF01420">
    <property type="entry name" value="Methylase_S"/>
    <property type="match status" value="1"/>
</dbReference>
<gene>
    <name evidence="12" type="ORF">A2649_01960</name>
</gene>
<protein>
    <recommendedName>
        <fullName evidence="3">site-specific DNA-methyltransferase (adenine-specific)</fullName>
        <ecNumber evidence="3">2.1.1.72</ecNumber>
    </recommendedName>
</protein>
<organism evidence="12 13">
    <name type="scientific">Candidatus Yanofskybacteria bacterium RIFCSPHIGHO2_01_FULL_41_26</name>
    <dbReference type="NCBI Taxonomy" id="1802661"/>
    <lineage>
        <taxon>Bacteria</taxon>
        <taxon>Candidatus Yanofskyibacteriota</taxon>
    </lineage>
</organism>
<dbReference type="GO" id="GO:0009007">
    <property type="term" value="F:site-specific DNA-methyltransferase (adenine-specific) activity"/>
    <property type="evidence" value="ECO:0007669"/>
    <property type="project" value="UniProtKB-EC"/>
</dbReference>
<accession>A0A1F8ECC3</accession>